<proteinExistence type="predicted"/>
<dbReference type="EMBL" id="JAADJZ010000038">
    <property type="protein sequence ID" value="KAF2864993.1"/>
    <property type="molecule type" value="Genomic_DNA"/>
</dbReference>
<keyword evidence="4" id="KW-1185">Reference proteome</keyword>
<sequence>MASSNLRNNPQSEPLTPAKLPNSQSASEPLIATAFYTIKAFGYARIVLGAASLFSPHFTCGLFKLAISNETATIVRLFGVRGVALGELLVTADDASLPDGGRRELRRLLRANTGCDLVDICSLAVAVAIGHMGQLPGALLAGGAAVCAGMGVLGLKTL</sequence>
<dbReference type="Proteomes" id="UP000481861">
    <property type="component" value="Unassembled WGS sequence"/>
</dbReference>
<feature type="region of interest" description="Disordered" evidence="1">
    <location>
        <begin position="1"/>
        <end position="23"/>
    </location>
</feature>
<protein>
    <submittedName>
        <fullName evidence="3">Uncharacterized protein</fullName>
    </submittedName>
</protein>
<gene>
    <name evidence="3" type="ORF">BDV95DRAFT_600171</name>
</gene>
<feature type="compositionally biased region" description="Polar residues" evidence="1">
    <location>
        <begin position="1"/>
        <end position="14"/>
    </location>
</feature>
<keyword evidence="2" id="KW-1133">Transmembrane helix</keyword>
<keyword evidence="2" id="KW-0472">Membrane</keyword>
<name>A0A7C8I2B9_9PLEO</name>
<evidence type="ECO:0000313" key="4">
    <source>
        <dbReference type="Proteomes" id="UP000481861"/>
    </source>
</evidence>
<keyword evidence="2" id="KW-0812">Transmembrane</keyword>
<evidence type="ECO:0000313" key="3">
    <source>
        <dbReference type="EMBL" id="KAF2864993.1"/>
    </source>
</evidence>
<accession>A0A7C8I2B9</accession>
<evidence type="ECO:0000256" key="2">
    <source>
        <dbReference type="SAM" id="Phobius"/>
    </source>
</evidence>
<evidence type="ECO:0000256" key="1">
    <source>
        <dbReference type="SAM" id="MobiDB-lite"/>
    </source>
</evidence>
<comment type="caution">
    <text evidence="3">The sequence shown here is derived from an EMBL/GenBank/DDBJ whole genome shotgun (WGS) entry which is preliminary data.</text>
</comment>
<dbReference type="OrthoDB" id="4160064at2759"/>
<reference evidence="3 4" key="1">
    <citation type="submission" date="2020-01" db="EMBL/GenBank/DDBJ databases">
        <authorList>
            <consortium name="DOE Joint Genome Institute"/>
            <person name="Haridas S."/>
            <person name="Albert R."/>
            <person name="Binder M."/>
            <person name="Bloem J."/>
            <person name="Labutti K."/>
            <person name="Salamov A."/>
            <person name="Andreopoulos B."/>
            <person name="Baker S.E."/>
            <person name="Barry K."/>
            <person name="Bills G."/>
            <person name="Bluhm B.H."/>
            <person name="Cannon C."/>
            <person name="Castanera R."/>
            <person name="Culley D.E."/>
            <person name="Daum C."/>
            <person name="Ezra D."/>
            <person name="Gonzalez J.B."/>
            <person name="Henrissat B."/>
            <person name="Kuo A."/>
            <person name="Liang C."/>
            <person name="Lipzen A."/>
            <person name="Lutzoni F."/>
            <person name="Magnuson J."/>
            <person name="Mondo S."/>
            <person name="Nolan M."/>
            <person name="Ohm R."/>
            <person name="Pangilinan J."/>
            <person name="Park H.-J.H."/>
            <person name="Ramirez L."/>
            <person name="Alfaro M."/>
            <person name="Sun H."/>
            <person name="Tritt A."/>
            <person name="Yoshinaga Y."/>
            <person name="Zwiers L.-H.L."/>
            <person name="Turgeon B.G."/>
            <person name="Goodwin S.B."/>
            <person name="Spatafora J.W."/>
            <person name="Crous P.W."/>
            <person name="Grigoriev I.V."/>
        </authorList>
    </citation>
    <scope>NUCLEOTIDE SEQUENCE [LARGE SCALE GENOMIC DNA]</scope>
    <source>
        <strain evidence="3 4">CBS 611.86</strain>
    </source>
</reference>
<feature type="transmembrane region" description="Helical" evidence="2">
    <location>
        <begin position="135"/>
        <end position="155"/>
    </location>
</feature>
<organism evidence="3 4">
    <name type="scientific">Massariosphaeria phaeospora</name>
    <dbReference type="NCBI Taxonomy" id="100035"/>
    <lineage>
        <taxon>Eukaryota</taxon>
        <taxon>Fungi</taxon>
        <taxon>Dikarya</taxon>
        <taxon>Ascomycota</taxon>
        <taxon>Pezizomycotina</taxon>
        <taxon>Dothideomycetes</taxon>
        <taxon>Pleosporomycetidae</taxon>
        <taxon>Pleosporales</taxon>
        <taxon>Pleosporales incertae sedis</taxon>
        <taxon>Massariosphaeria</taxon>
    </lineage>
</organism>
<dbReference type="AlphaFoldDB" id="A0A7C8I2B9"/>